<name>M3JS22_CANMX</name>
<organism evidence="3 4">
    <name type="scientific">Candida maltosa (strain Xu316)</name>
    <name type="common">Yeast</name>
    <dbReference type="NCBI Taxonomy" id="1245528"/>
    <lineage>
        <taxon>Eukaryota</taxon>
        <taxon>Fungi</taxon>
        <taxon>Dikarya</taxon>
        <taxon>Ascomycota</taxon>
        <taxon>Saccharomycotina</taxon>
        <taxon>Pichiomycetes</taxon>
        <taxon>Debaryomycetaceae</taxon>
        <taxon>Candida/Lodderomyces clade</taxon>
        <taxon>Candida</taxon>
    </lineage>
</organism>
<feature type="region of interest" description="Disordered" evidence="2">
    <location>
        <begin position="359"/>
        <end position="453"/>
    </location>
</feature>
<feature type="coiled-coil region" evidence="1">
    <location>
        <begin position="211"/>
        <end position="238"/>
    </location>
</feature>
<accession>M3JS22</accession>
<reference evidence="3 4" key="1">
    <citation type="submission" date="2013-02" db="EMBL/GenBank/DDBJ databases">
        <title>Genome sequence of Candida maltosa Xu316, a potential industrial strain for xylitol and ethanol production.</title>
        <authorList>
            <person name="Yu J."/>
            <person name="Wang Q."/>
            <person name="Geng X."/>
            <person name="Bao W."/>
            <person name="He P."/>
            <person name="Cai J."/>
        </authorList>
    </citation>
    <scope>NUCLEOTIDE SEQUENCE [LARGE SCALE GENOMIC DNA]</scope>
    <source>
        <strain evidence="4">Xu316</strain>
    </source>
</reference>
<dbReference type="OMA" id="RVILWKQ"/>
<keyword evidence="4" id="KW-1185">Reference proteome</keyword>
<evidence type="ECO:0000256" key="2">
    <source>
        <dbReference type="SAM" id="MobiDB-lite"/>
    </source>
</evidence>
<dbReference type="AlphaFoldDB" id="M3JS22"/>
<dbReference type="OrthoDB" id="4083233at2759"/>
<feature type="compositionally biased region" description="Acidic residues" evidence="2">
    <location>
        <begin position="374"/>
        <end position="409"/>
    </location>
</feature>
<proteinExistence type="predicted"/>
<comment type="caution">
    <text evidence="3">The sequence shown here is derived from an EMBL/GenBank/DDBJ whole genome shotgun (WGS) entry which is preliminary data.</text>
</comment>
<dbReference type="HOGENOM" id="CLU_033253_0_0_1"/>
<feature type="compositionally biased region" description="Acidic residues" evidence="2">
    <location>
        <begin position="426"/>
        <end position="440"/>
    </location>
</feature>
<sequence>MSSSNSSEDKPSVNEIQSSMVKEMSEMTVQQLTELEQQLSQEFKTFGKEFLESRLSRINTVLDKINNSIKSAVASDKSWQKIYNFESETINNIMTNTEDLILVDKGALKNKPDLVRSFDEYQEELKEIFKNLQSPFDFDGTFKNDNNEEFVLNNQQLSKLPFPLLFNNFFQKHRHGLNTVNKEKDYQTKLIQDNSYGNRVILWKQYYCKLNQQKQKLINETQEELNQLYKDYYRLNEHKNIGTSLNHYYRSLIHPYQTTTTTNNDINTINTQDVSTVLNYNHDSNYVDLDTRHKPKNKIELSDIRKRILGKDWELNNISQGIKRSLDGTESVADSKKICLGLSDYEAEQDLALMKSNIKESSTRQESSGVENVTDAEDTSARVEEDEAEEVDGDDEREEEEEDDDDEEQEKIQESQQRKEKSGETNDTDDLEYDSEDEASGIESAELTPEEKIKRKKYKKLLSTNSTQVPTMMSLPPLETFPHLFTYGY</sequence>
<feature type="compositionally biased region" description="Basic and acidic residues" evidence="2">
    <location>
        <begin position="410"/>
        <end position="424"/>
    </location>
</feature>
<dbReference type="STRING" id="1245528.M3JS22"/>
<keyword evidence="1" id="KW-0175">Coiled coil</keyword>
<gene>
    <name evidence="3" type="ORF">G210_4245</name>
</gene>
<dbReference type="eggNOG" id="ENOG502RPU4">
    <property type="taxonomic scope" value="Eukaryota"/>
</dbReference>
<dbReference type="Proteomes" id="UP000011777">
    <property type="component" value="Unassembled WGS sequence"/>
</dbReference>
<evidence type="ECO:0000313" key="3">
    <source>
        <dbReference type="EMBL" id="EMG45575.1"/>
    </source>
</evidence>
<evidence type="ECO:0000313" key="4">
    <source>
        <dbReference type="Proteomes" id="UP000011777"/>
    </source>
</evidence>
<dbReference type="EMBL" id="AOGT01002429">
    <property type="protein sequence ID" value="EMG45575.1"/>
    <property type="molecule type" value="Genomic_DNA"/>
</dbReference>
<evidence type="ECO:0000256" key="1">
    <source>
        <dbReference type="SAM" id="Coils"/>
    </source>
</evidence>
<protein>
    <submittedName>
        <fullName evidence="3">Uncharacterized protein</fullName>
    </submittedName>
</protein>